<dbReference type="Proteomes" id="UP000284168">
    <property type="component" value="Unassembled WGS sequence"/>
</dbReference>
<sequence length="291" mass="32058">MMDSTVAFRDALQNVYGPLDWLPIPDGDIQRFHVPGDKPGTRSGWYVLFLDGIPCGVFGSWKAGGSQVWRSREPVDHLEAQLLDQRIEQARRQREADQHQRQQVAAEYANRLWRNARSADPEHAYLVAKGVRSYALRQAGDVLLVPLTHENRLVNLQRIYPNGAKRFLRGGMVKGCCSLIGTIQPSQPLYICEGWATGATLHAETGATVACAMNAGNLMDVGQILQRQHPDAVLIIAGDDDRMTEGNPGRTAANKAAAALGCGLIFPPWCGSEPLTLSDFNDLCQWQEANQ</sequence>
<evidence type="ECO:0000256" key="1">
    <source>
        <dbReference type="SAM" id="Coils"/>
    </source>
</evidence>
<reference evidence="3 4" key="1">
    <citation type="submission" date="2016-10" db="EMBL/GenBank/DDBJ databases">
        <title>Comparative genome analysis of multiple Pseudomonas spp. focuses on biocontrol and plant growth promoting traits.</title>
        <authorList>
            <person name="Tao X.-Y."/>
            <person name="Taylor C.G."/>
        </authorList>
    </citation>
    <scope>NUCLEOTIDE SEQUENCE [LARGE SCALE GENOMIC DNA]</scope>
    <source>
        <strain evidence="3 4">48C10</strain>
    </source>
</reference>
<keyword evidence="3" id="KW-0413">Isomerase</keyword>
<dbReference type="EMBL" id="MOBN01000035">
    <property type="protein sequence ID" value="RON25625.1"/>
    <property type="molecule type" value="Genomic_DNA"/>
</dbReference>
<feature type="domain" description="Toprim" evidence="2">
    <location>
        <begin position="189"/>
        <end position="284"/>
    </location>
</feature>
<organism evidence="3 4">
    <name type="scientific">Pseudomonas lini</name>
    <dbReference type="NCBI Taxonomy" id="163011"/>
    <lineage>
        <taxon>Bacteria</taxon>
        <taxon>Pseudomonadati</taxon>
        <taxon>Pseudomonadota</taxon>
        <taxon>Gammaproteobacteria</taxon>
        <taxon>Pseudomonadales</taxon>
        <taxon>Pseudomonadaceae</taxon>
        <taxon>Pseudomonas</taxon>
    </lineage>
</organism>
<dbReference type="GO" id="GO:0016853">
    <property type="term" value="F:isomerase activity"/>
    <property type="evidence" value="ECO:0007669"/>
    <property type="project" value="UniProtKB-KW"/>
</dbReference>
<dbReference type="AlphaFoldDB" id="A0A423IJJ3"/>
<protein>
    <submittedName>
        <fullName evidence="3">Topoisomerase</fullName>
    </submittedName>
</protein>
<dbReference type="CDD" id="cd01029">
    <property type="entry name" value="TOPRIM_primases"/>
    <property type="match status" value="1"/>
</dbReference>
<dbReference type="InterPro" id="IPR034154">
    <property type="entry name" value="TOPRIM_DnaG/twinkle"/>
</dbReference>
<gene>
    <name evidence="3" type="ORF">BK663_19360</name>
</gene>
<name>A0A423IJJ3_9PSED</name>
<keyword evidence="1" id="KW-0175">Coiled coil</keyword>
<proteinExistence type="predicted"/>
<dbReference type="RefSeq" id="WP_261984268.1">
    <property type="nucleotide sequence ID" value="NZ_MOBN01000035.1"/>
</dbReference>
<evidence type="ECO:0000259" key="2">
    <source>
        <dbReference type="Pfam" id="PF13362"/>
    </source>
</evidence>
<dbReference type="InterPro" id="IPR006171">
    <property type="entry name" value="TOPRIM_dom"/>
</dbReference>
<evidence type="ECO:0000313" key="4">
    <source>
        <dbReference type="Proteomes" id="UP000284168"/>
    </source>
</evidence>
<dbReference type="Pfam" id="PF13362">
    <property type="entry name" value="Toprim_3"/>
    <property type="match status" value="1"/>
</dbReference>
<evidence type="ECO:0000313" key="3">
    <source>
        <dbReference type="EMBL" id="RON25625.1"/>
    </source>
</evidence>
<feature type="coiled-coil region" evidence="1">
    <location>
        <begin position="80"/>
        <end position="107"/>
    </location>
</feature>
<accession>A0A423IJJ3</accession>
<comment type="caution">
    <text evidence="3">The sequence shown here is derived from an EMBL/GenBank/DDBJ whole genome shotgun (WGS) entry which is preliminary data.</text>
</comment>